<dbReference type="EMBL" id="JAWXYG010000013">
    <property type="protein sequence ID" value="KAK4256097.1"/>
    <property type="molecule type" value="Genomic_DNA"/>
</dbReference>
<gene>
    <name evidence="1" type="ORF">QN277_009001</name>
    <name evidence="2" type="ORF">QN277_009010</name>
</gene>
<proteinExistence type="predicted"/>
<name>A0AAE1IT13_9FABA</name>
<dbReference type="Proteomes" id="UP001293593">
    <property type="component" value="Unassembled WGS sequence"/>
</dbReference>
<evidence type="ECO:0000313" key="3">
    <source>
        <dbReference type="Proteomes" id="UP001293593"/>
    </source>
</evidence>
<reference evidence="2" key="1">
    <citation type="submission" date="2023-10" db="EMBL/GenBank/DDBJ databases">
        <title>Chromosome-level genome of the transformable northern wattle, Acacia crassicarpa.</title>
        <authorList>
            <person name="Massaro I."/>
            <person name="Sinha N.R."/>
            <person name="Poethig S."/>
            <person name="Leichty A.R."/>
        </authorList>
    </citation>
    <scope>NUCLEOTIDE SEQUENCE</scope>
    <source>
        <strain evidence="2">Acra3RX</strain>
        <tissue evidence="2">Leaf</tissue>
    </source>
</reference>
<keyword evidence="3" id="KW-1185">Reference proteome</keyword>
<dbReference type="EMBL" id="JAWXYG010000013">
    <property type="protein sequence ID" value="KAK4256088.1"/>
    <property type="molecule type" value="Genomic_DNA"/>
</dbReference>
<organism evidence="2 3">
    <name type="scientific">Acacia crassicarpa</name>
    <name type="common">northern wattle</name>
    <dbReference type="NCBI Taxonomy" id="499986"/>
    <lineage>
        <taxon>Eukaryota</taxon>
        <taxon>Viridiplantae</taxon>
        <taxon>Streptophyta</taxon>
        <taxon>Embryophyta</taxon>
        <taxon>Tracheophyta</taxon>
        <taxon>Spermatophyta</taxon>
        <taxon>Magnoliopsida</taxon>
        <taxon>eudicotyledons</taxon>
        <taxon>Gunneridae</taxon>
        <taxon>Pentapetalae</taxon>
        <taxon>rosids</taxon>
        <taxon>fabids</taxon>
        <taxon>Fabales</taxon>
        <taxon>Fabaceae</taxon>
        <taxon>Caesalpinioideae</taxon>
        <taxon>mimosoid clade</taxon>
        <taxon>Acacieae</taxon>
        <taxon>Acacia</taxon>
    </lineage>
</organism>
<dbReference type="AlphaFoldDB" id="A0AAE1IT13"/>
<comment type="caution">
    <text evidence="2">The sequence shown here is derived from an EMBL/GenBank/DDBJ whole genome shotgun (WGS) entry which is preliminary data.</text>
</comment>
<protein>
    <submittedName>
        <fullName evidence="2">Uncharacterized protein</fullName>
    </submittedName>
</protein>
<accession>A0AAE1IT13</accession>
<sequence>MFGLEGELEDPLRSGWQLAFVNREKNDVLLLGDGPWPNALLQLRSEEWFHCRPLYNEPNRLMKLQGLPYTDNKAKEKLFSNHRELQGRAVSHQLCCV</sequence>
<evidence type="ECO:0000313" key="2">
    <source>
        <dbReference type="EMBL" id="KAK4256097.1"/>
    </source>
</evidence>
<evidence type="ECO:0000313" key="1">
    <source>
        <dbReference type="EMBL" id="KAK4256088.1"/>
    </source>
</evidence>